<dbReference type="Proteomes" id="UP000570166">
    <property type="component" value="Unassembled WGS sequence"/>
</dbReference>
<keyword evidence="1" id="KW-0732">Signal</keyword>
<keyword evidence="4" id="KW-1185">Reference proteome</keyword>
<name>A0A838L268_9SPHN</name>
<dbReference type="InterPro" id="IPR011055">
    <property type="entry name" value="Dup_hybrid_motif"/>
</dbReference>
<gene>
    <name evidence="3" type="ORF">HZF05_00240</name>
</gene>
<dbReference type="Pfam" id="PF01551">
    <property type="entry name" value="Peptidase_M23"/>
    <property type="match status" value="1"/>
</dbReference>
<evidence type="ECO:0000313" key="3">
    <source>
        <dbReference type="EMBL" id="MBA2932509.1"/>
    </source>
</evidence>
<sequence length="498" mass="52321">MYQREEHGFGTGGAGAIALSPSGFGRAAPKPRRSFATVDLVVDLGSRIGTGEWFRGLGTLGALIGGTIWLAPGIEPLTVPVPAAMASAQYDEMRSLSIAPIAYGADTGRRLAPTDRAQPLTSTPERPELDIQSAIGLGDGLARVLEREGAAHDDAVKAASLVAGAVPLSDIAAGTRLAITLGRRPSRAADRPLDALTFRARFDLALSLTRVNGALTLRRQPIAVDDTPMRLTGAIGTSLYEAERNAGASPSVVADYIKAIAPRMPIDDIMASDRFDMAFEHRRAATGEVQTGRLLYAGIVHQGETLRLARWTLGGREQWFDASGEGERRDGFTMPVSGARMSSGFGMRFHPILGFSRMHQGVDLAAPYGTPIVAAADGVVRFAGWHGGHGNFVQLAHDGGMGTGYGHMSRFIVRPGEAVQQGELIGYVGSTGLSTGPHCHFEVYRGGQVIDPASASFEMTQRIGGGALAKFKAMMGRLAGLPVGGGAQTARAKVLAKG</sequence>
<dbReference type="CDD" id="cd12797">
    <property type="entry name" value="M23_peptidase"/>
    <property type="match status" value="1"/>
</dbReference>
<dbReference type="EMBL" id="JACEIB010000001">
    <property type="protein sequence ID" value="MBA2932509.1"/>
    <property type="molecule type" value="Genomic_DNA"/>
</dbReference>
<feature type="domain" description="M23ase beta-sheet core" evidence="2">
    <location>
        <begin position="357"/>
        <end position="452"/>
    </location>
</feature>
<evidence type="ECO:0000259" key="2">
    <source>
        <dbReference type="Pfam" id="PF01551"/>
    </source>
</evidence>
<dbReference type="InterPro" id="IPR050570">
    <property type="entry name" value="Cell_wall_metabolism_enzyme"/>
</dbReference>
<dbReference type="AlphaFoldDB" id="A0A838L268"/>
<evidence type="ECO:0000256" key="1">
    <source>
        <dbReference type="ARBA" id="ARBA00022729"/>
    </source>
</evidence>
<accession>A0A838L268</accession>
<dbReference type="InterPro" id="IPR016047">
    <property type="entry name" value="M23ase_b-sheet_dom"/>
</dbReference>
<reference evidence="3 4" key="1">
    <citation type="submission" date="2020-07" db="EMBL/GenBank/DDBJ databases">
        <authorList>
            <person name="Sun Q."/>
        </authorList>
    </citation>
    <scope>NUCLEOTIDE SEQUENCE [LARGE SCALE GENOMIC DNA]</scope>
    <source>
        <strain evidence="3 4">CGMCC 1.13654</strain>
    </source>
</reference>
<dbReference type="GO" id="GO:0004222">
    <property type="term" value="F:metalloendopeptidase activity"/>
    <property type="evidence" value="ECO:0007669"/>
    <property type="project" value="TreeGrafter"/>
</dbReference>
<dbReference type="PANTHER" id="PTHR21666:SF289">
    <property type="entry name" value="L-ALA--D-GLU ENDOPEPTIDASE"/>
    <property type="match status" value="1"/>
</dbReference>
<organism evidence="3 4">
    <name type="scientific">Sphingomonas chungangi</name>
    <dbReference type="NCBI Taxonomy" id="2683589"/>
    <lineage>
        <taxon>Bacteria</taxon>
        <taxon>Pseudomonadati</taxon>
        <taxon>Pseudomonadota</taxon>
        <taxon>Alphaproteobacteria</taxon>
        <taxon>Sphingomonadales</taxon>
        <taxon>Sphingomonadaceae</taxon>
        <taxon>Sphingomonas</taxon>
    </lineage>
</organism>
<dbReference type="PANTHER" id="PTHR21666">
    <property type="entry name" value="PEPTIDASE-RELATED"/>
    <property type="match status" value="1"/>
</dbReference>
<dbReference type="Gene3D" id="3.10.450.350">
    <property type="match status" value="1"/>
</dbReference>
<proteinExistence type="predicted"/>
<evidence type="ECO:0000313" key="4">
    <source>
        <dbReference type="Proteomes" id="UP000570166"/>
    </source>
</evidence>
<dbReference type="FunFam" id="2.70.70.10:FF:000006">
    <property type="entry name" value="M23 family peptidase"/>
    <property type="match status" value="1"/>
</dbReference>
<protein>
    <submittedName>
        <fullName evidence="3">M23 family metallopeptidase</fullName>
    </submittedName>
</protein>
<dbReference type="Gene3D" id="2.70.70.10">
    <property type="entry name" value="Glucose Permease (Domain IIA)"/>
    <property type="match status" value="1"/>
</dbReference>
<dbReference type="SUPFAM" id="SSF51261">
    <property type="entry name" value="Duplicated hybrid motif"/>
    <property type="match status" value="1"/>
</dbReference>
<comment type="caution">
    <text evidence="3">The sequence shown here is derived from an EMBL/GenBank/DDBJ whole genome shotgun (WGS) entry which is preliminary data.</text>
</comment>